<dbReference type="AlphaFoldDB" id="A0A9P8AAE1"/>
<proteinExistence type="predicted"/>
<protein>
    <recommendedName>
        <fullName evidence="1">F-box domain-containing protein</fullName>
    </recommendedName>
</protein>
<dbReference type="SUPFAM" id="SSF81383">
    <property type="entry name" value="F-box domain"/>
    <property type="match status" value="1"/>
</dbReference>
<evidence type="ECO:0000313" key="2">
    <source>
        <dbReference type="EMBL" id="KAG7096206.1"/>
    </source>
</evidence>
<dbReference type="EMBL" id="CM032182">
    <property type="protein sequence ID" value="KAG7096206.1"/>
    <property type="molecule type" value="Genomic_DNA"/>
</dbReference>
<reference evidence="2" key="1">
    <citation type="journal article" date="2021" name="Genome Biol. Evol.">
        <title>The assembled and annotated genome of the fairy-ring fungus Marasmius oreades.</title>
        <authorList>
            <person name="Hiltunen M."/>
            <person name="Ament-Velasquez S.L."/>
            <person name="Johannesson H."/>
        </authorList>
    </citation>
    <scope>NUCLEOTIDE SEQUENCE</scope>
    <source>
        <strain evidence="2">03SP1</strain>
    </source>
</reference>
<name>A0A9P8AAE1_9AGAR</name>
<accession>A0A9P8AAE1</accession>
<feature type="domain" description="F-box" evidence="1">
    <location>
        <begin position="70"/>
        <end position="129"/>
    </location>
</feature>
<dbReference type="Gene3D" id="1.20.1280.50">
    <property type="match status" value="1"/>
</dbReference>
<dbReference type="OrthoDB" id="2865224at2759"/>
<dbReference type="InterPro" id="IPR036047">
    <property type="entry name" value="F-box-like_dom_sf"/>
</dbReference>
<dbReference type="PROSITE" id="PS50181">
    <property type="entry name" value="FBOX"/>
    <property type="match status" value="1"/>
</dbReference>
<dbReference type="Proteomes" id="UP001049176">
    <property type="component" value="Chromosome 2"/>
</dbReference>
<dbReference type="Pfam" id="PF12937">
    <property type="entry name" value="F-box-like"/>
    <property type="match status" value="1"/>
</dbReference>
<organism evidence="2 3">
    <name type="scientific">Marasmius oreades</name>
    <name type="common">fairy-ring Marasmius</name>
    <dbReference type="NCBI Taxonomy" id="181124"/>
    <lineage>
        <taxon>Eukaryota</taxon>
        <taxon>Fungi</taxon>
        <taxon>Dikarya</taxon>
        <taxon>Basidiomycota</taxon>
        <taxon>Agaricomycotina</taxon>
        <taxon>Agaricomycetes</taxon>
        <taxon>Agaricomycetidae</taxon>
        <taxon>Agaricales</taxon>
        <taxon>Marasmiineae</taxon>
        <taxon>Marasmiaceae</taxon>
        <taxon>Marasmius</taxon>
    </lineage>
</organism>
<comment type="caution">
    <text evidence="2">The sequence shown here is derived from an EMBL/GenBank/DDBJ whole genome shotgun (WGS) entry which is preliminary data.</text>
</comment>
<gene>
    <name evidence="2" type="ORF">E1B28_003657</name>
</gene>
<dbReference type="KEGG" id="more:E1B28_003657"/>
<evidence type="ECO:0000313" key="3">
    <source>
        <dbReference type="Proteomes" id="UP001049176"/>
    </source>
</evidence>
<evidence type="ECO:0000259" key="1">
    <source>
        <dbReference type="PROSITE" id="PS50181"/>
    </source>
</evidence>
<sequence length="552" mass="63170">MMIFPRLEACTATTMIKQQISSFSSTPGPRNLFDVDSITAAVTSMNEQIAYHETELARLKRIRLEYQTSLSPFYRIPEETLEYIFEYAVEKNSFGWRPGHCSSDTYKLGQVCRRWRNLSQTTSRLWTTILLKIHPFRTYPITAFQRLTDHLLRSQDSPLSVEIEIEFMVVEHDSSTRFLDLVLQQSHRWRSFQYIQLSQIGDFLYLDFILKREMRALETLKVVLDQSYDQEVPPELTPCIVSSPLQTVHLSFSGTAIMPFLGIFGHGPLLTRLRVEVDIRDAIPLLRSCQNLVAAHLVLANTGRPIEVHSSMIPDTHGTLHTLTVEAPSQSDLHLISFFLCAFTSPWLTSLSVITTNLSYEQPVVLSLLFSNSLISFLRRSGGPKTLKSFKVVEIPIQTTHLIQVLHVLPSLRTLENHSITNDGFPPLLTTAFFCALNFWPTASHESSVYPRKTVALPMLREASFIVGNDWEDNAFENMLQSRVDGELKSVFLRIRGRATHLDVRWLERINAKNDLAVRVVKGESVEKEVVGYWVKPVVGLRRYCWRDLISL</sequence>
<dbReference type="RefSeq" id="XP_043012676.1">
    <property type="nucleotide sequence ID" value="XM_043148084.1"/>
</dbReference>
<keyword evidence="3" id="KW-1185">Reference proteome</keyword>
<dbReference type="InterPro" id="IPR001810">
    <property type="entry name" value="F-box_dom"/>
</dbReference>
<dbReference type="GeneID" id="66072733"/>